<feature type="domain" description="NTF2-like N-terminal transpeptidase" evidence="3">
    <location>
        <begin position="63"/>
        <end position="167"/>
    </location>
</feature>
<dbReference type="Gene3D" id="3.40.710.10">
    <property type="entry name" value="DD-peptidase/beta-lactamase superfamily"/>
    <property type="match status" value="1"/>
</dbReference>
<name>A0A160P027_STRLU</name>
<dbReference type="KEGG" id="slau:SLA_2949"/>
<feature type="transmembrane region" description="Helical" evidence="1">
    <location>
        <begin position="7"/>
        <end position="26"/>
    </location>
</feature>
<keyword evidence="1" id="KW-0812">Transmembrane</keyword>
<sequence length="553" mass="56695">MRSGAKVAIVGGVFVVVASGVGYGGYNLYNGLTGGGDDTVTSRSGSGGGAKKTGPVTADEVKATSKDFLAAWATGEADQAAQLTNNPVAAGPALTGFREDAKVTAATITPGPANGATVPFTVKATVSAEGVTKDLTYTSELTVVRGNTTGRPLVDWFPTVLHPKLTSKTATLRTGGAKTGAIEAVDYRGRVLTAEKYPSLGPILAQLRERYGSTSGGEPGIELVVDSGDPDVPDLPLLVLAKGKAGKLQTTIDADVQAVAEREVGRYTSASVVAIKPTTGAVRAVANSSAGQFNAAFEGKKMPGSTFKIVTAALLLEKGLVKADQVAECPATAMYMGRSMGNLNGFSMDGAPFSKSFARSCNTAFIKKIDDVERIEGDDYGLAREAKEVFGIGLDWKTGILSVDGSVPEATGAAALEQYIGQGTVQMNPLNIASITATAKAGVFKQPYLVAPSVDNRTLATAERQMPAAVSRQLRDMMRLTATASYGTGTRAMASVRGDKGAKTGSAEADGQATSDSWFTAFADDLAAAAFVQSGGHGGDAAGPLVAKVLNAR</sequence>
<dbReference type="EMBL" id="AP017424">
    <property type="protein sequence ID" value="BAU83865.1"/>
    <property type="molecule type" value="Genomic_DNA"/>
</dbReference>
<dbReference type="SUPFAM" id="SSF56601">
    <property type="entry name" value="beta-lactamase/transpeptidase-like"/>
    <property type="match status" value="1"/>
</dbReference>
<organism evidence="4 5">
    <name type="scientific">Streptomyces laurentii</name>
    <dbReference type="NCBI Taxonomy" id="39478"/>
    <lineage>
        <taxon>Bacteria</taxon>
        <taxon>Bacillati</taxon>
        <taxon>Actinomycetota</taxon>
        <taxon>Actinomycetes</taxon>
        <taxon>Kitasatosporales</taxon>
        <taxon>Streptomycetaceae</taxon>
        <taxon>Streptomyces</taxon>
    </lineage>
</organism>
<dbReference type="InterPro" id="IPR050515">
    <property type="entry name" value="Beta-lactam/transpept"/>
</dbReference>
<evidence type="ECO:0000313" key="5">
    <source>
        <dbReference type="Proteomes" id="UP000217676"/>
    </source>
</evidence>
<dbReference type="InterPro" id="IPR012338">
    <property type="entry name" value="Beta-lactam/transpept-like"/>
</dbReference>
<keyword evidence="1" id="KW-1133">Transmembrane helix</keyword>
<proteinExistence type="predicted"/>
<dbReference type="Pfam" id="PF05223">
    <property type="entry name" value="MecA_N"/>
    <property type="match status" value="1"/>
</dbReference>
<keyword evidence="1" id="KW-0472">Membrane</keyword>
<keyword evidence="5" id="KW-1185">Reference proteome</keyword>
<dbReference type="GO" id="GO:0071555">
    <property type="term" value="P:cell wall organization"/>
    <property type="evidence" value="ECO:0007669"/>
    <property type="project" value="TreeGrafter"/>
</dbReference>
<dbReference type="PANTHER" id="PTHR30627:SF24">
    <property type="entry name" value="PENICILLIN-BINDING PROTEIN 4B"/>
    <property type="match status" value="1"/>
</dbReference>
<gene>
    <name evidence="4" type="ORF">SLA_2949</name>
</gene>
<evidence type="ECO:0000256" key="1">
    <source>
        <dbReference type="SAM" id="Phobius"/>
    </source>
</evidence>
<evidence type="ECO:0000313" key="4">
    <source>
        <dbReference type="EMBL" id="BAU83865.1"/>
    </source>
</evidence>
<evidence type="ECO:0000259" key="3">
    <source>
        <dbReference type="Pfam" id="PF05223"/>
    </source>
</evidence>
<dbReference type="GO" id="GO:0008658">
    <property type="term" value="F:penicillin binding"/>
    <property type="evidence" value="ECO:0007669"/>
    <property type="project" value="InterPro"/>
</dbReference>
<accession>A0A160P027</accession>
<dbReference type="GO" id="GO:0046677">
    <property type="term" value="P:response to antibiotic"/>
    <property type="evidence" value="ECO:0007669"/>
    <property type="project" value="InterPro"/>
</dbReference>
<evidence type="ECO:0000259" key="2">
    <source>
        <dbReference type="Pfam" id="PF00905"/>
    </source>
</evidence>
<dbReference type="Pfam" id="PF00905">
    <property type="entry name" value="Transpeptidase"/>
    <property type="match status" value="1"/>
</dbReference>
<protein>
    <submittedName>
        <fullName evidence="4">Penicillin-binding protein</fullName>
    </submittedName>
</protein>
<dbReference type="GO" id="GO:0005886">
    <property type="term" value="C:plasma membrane"/>
    <property type="evidence" value="ECO:0007669"/>
    <property type="project" value="TreeGrafter"/>
</dbReference>
<reference evidence="4 5" key="1">
    <citation type="journal article" date="2016" name="Genome Announc.">
        <title>Complete Genome Sequence of Thiostrepton-Producing Streptomyces laurentii ATCC 31255.</title>
        <authorList>
            <person name="Doi K."/>
            <person name="Fujino Y."/>
            <person name="Nagayoshi Y."/>
            <person name="Ohshima T."/>
            <person name="Ogata S."/>
        </authorList>
    </citation>
    <scope>NUCLEOTIDE SEQUENCE [LARGE SCALE GENOMIC DNA]</scope>
    <source>
        <strain evidence="4 5">ATCC 31255</strain>
    </source>
</reference>
<feature type="domain" description="Penicillin-binding protein transpeptidase" evidence="2">
    <location>
        <begin position="271"/>
        <end position="550"/>
    </location>
</feature>
<dbReference type="GO" id="GO:0071972">
    <property type="term" value="F:peptidoglycan L,D-transpeptidase activity"/>
    <property type="evidence" value="ECO:0007669"/>
    <property type="project" value="TreeGrafter"/>
</dbReference>
<dbReference type="PANTHER" id="PTHR30627">
    <property type="entry name" value="PEPTIDOGLYCAN D,D-TRANSPEPTIDASE"/>
    <property type="match status" value="1"/>
</dbReference>
<dbReference type="InterPro" id="IPR007887">
    <property type="entry name" value="MecA_N"/>
</dbReference>
<dbReference type="AlphaFoldDB" id="A0A160P027"/>
<dbReference type="InterPro" id="IPR001460">
    <property type="entry name" value="PCN-bd_Tpept"/>
</dbReference>
<dbReference type="Proteomes" id="UP000217676">
    <property type="component" value="Chromosome"/>
</dbReference>